<reference evidence="2" key="1">
    <citation type="submission" date="2016-10" db="EMBL/GenBank/DDBJ databases">
        <authorList>
            <person name="Varghese N."/>
            <person name="Submissions S."/>
        </authorList>
    </citation>
    <scope>NUCLEOTIDE SEQUENCE [LARGE SCALE GENOMIC DNA]</scope>
    <source>
        <strain evidence="2">DSM 17101</strain>
    </source>
</reference>
<evidence type="ECO:0000313" key="1">
    <source>
        <dbReference type="EMBL" id="SDP66580.1"/>
    </source>
</evidence>
<organism evidence="1 2">
    <name type="scientific">Paracidovorax cattleyae</name>
    <dbReference type="NCBI Taxonomy" id="80868"/>
    <lineage>
        <taxon>Bacteria</taxon>
        <taxon>Pseudomonadati</taxon>
        <taxon>Pseudomonadota</taxon>
        <taxon>Betaproteobacteria</taxon>
        <taxon>Burkholderiales</taxon>
        <taxon>Comamonadaceae</taxon>
        <taxon>Paracidovorax</taxon>
    </lineage>
</organism>
<accession>A0A1H0UKJ6</accession>
<gene>
    <name evidence="1" type="ORF">SAMN04489708_12062</name>
</gene>
<protein>
    <submittedName>
        <fullName evidence="1">Uncharacterized protein</fullName>
    </submittedName>
</protein>
<dbReference type="EMBL" id="FNJL01000020">
    <property type="protein sequence ID" value="SDP66580.1"/>
    <property type="molecule type" value="Genomic_DNA"/>
</dbReference>
<dbReference type="Proteomes" id="UP000199317">
    <property type="component" value="Unassembled WGS sequence"/>
</dbReference>
<sequence length="36" mass="3926">MDANDWLAGVMQRGKRVLNAADKEALVNIIVARTGK</sequence>
<keyword evidence="2" id="KW-1185">Reference proteome</keyword>
<evidence type="ECO:0000313" key="2">
    <source>
        <dbReference type="Proteomes" id="UP000199317"/>
    </source>
</evidence>
<proteinExistence type="predicted"/>
<dbReference type="AlphaFoldDB" id="A0A1H0UKJ6"/>
<name>A0A1H0UKJ6_9BURK</name>